<dbReference type="GO" id="GO:0002758">
    <property type="term" value="P:innate immune response-activating signaling pathway"/>
    <property type="evidence" value="ECO:0007669"/>
    <property type="project" value="UniProtKB-ARBA"/>
</dbReference>
<dbReference type="Proteomes" id="UP001054889">
    <property type="component" value="Unassembled WGS sequence"/>
</dbReference>
<dbReference type="InterPro" id="IPR044974">
    <property type="entry name" value="Disease_R_plants"/>
</dbReference>
<evidence type="ECO:0000259" key="4">
    <source>
        <dbReference type="Pfam" id="PF23559"/>
    </source>
</evidence>
<dbReference type="InterPro" id="IPR058922">
    <property type="entry name" value="WHD_DRP"/>
</dbReference>
<dbReference type="Gene3D" id="1.10.8.430">
    <property type="entry name" value="Helical domain of apoptotic protease-activating factors"/>
    <property type="match status" value="1"/>
</dbReference>
<feature type="domain" description="NB-ARC" evidence="3">
    <location>
        <begin position="131"/>
        <end position="293"/>
    </location>
</feature>
<dbReference type="InterPro" id="IPR027417">
    <property type="entry name" value="P-loop_NTPase"/>
</dbReference>
<keyword evidence="2" id="KW-0611">Plant defense</keyword>
<proteinExistence type="predicted"/>
<dbReference type="FunFam" id="3.40.50.300:FF:001091">
    <property type="entry name" value="Probable disease resistance protein At1g61300"/>
    <property type="match status" value="1"/>
</dbReference>
<dbReference type="InterPro" id="IPR055414">
    <property type="entry name" value="LRR_R13L4/SHOC2-like"/>
</dbReference>
<keyword evidence="7" id="KW-1185">Reference proteome</keyword>
<dbReference type="PANTHER" id="PTHR23155">
    <property type="entry name" value="DISEASE RESISTANCE PROTEIN RP"/>
    <property type="match status" value="1"/>
</dbReference>
<evidence type="ECO:0000313" key="7">
    <source>
        <dbReference type="Proteomes" id="UP001054889"/>
    </source>
</evidence>
<evidence type="ECO:0000256" key="1">
    <source>
        <dbReference type="ARBA" id="ARBA00022737"/>
    </source>
</evidence>
<feature type="domain" description="Disease resistance R13L4/SHOC-2-like LRR" evidence="5">
    <location>
        <begin position="537"/>
        <end position="830"/>
    </location>
</feature>
<dbReference type="Pfam" id="PF00931">
    <property type="entry name" value="NB-ARC"/>
    <property type="match status" value="1"/>
</dbReference>
<dbReference type="InterPro" id="IPR032675">
    <property type="entry name" value="LRR_dom_sf"/>
</dbReference>
<reference evidence="6" key="2">
    <citation type="submission" date="2021-12" db="EMBL/GenBank/DDBJ databases">
        <title>Resequencing data analysis of finger millet.</title>
        <authorList>
            <person name="Hatakeyama M."/>
            <person name="Aluri S."/>
            <person name="Balachadran M.T."/>
            <person name="Sivarajan S.R."/>
            <person name="Poveda L."/>
            <person name="Shimizu-Inatsugi R."/>
            <person name="Schlapbach R."/>
            <person name="Sreeman S.M."/>
            <person name="Shimizu K.K."/>
        </authorList>
    </citation>
    <scope>NUCLEOTIDE SEQUENCE</scope>
</reference>
<organism evidence="6 7">
    <name type="scientific">Eleusine coracana subsp. coracana</name>
    <dbReference type="NCBI Taxonomy" id="191504"/>
    <lineage>
        <taxon>Eukaryota</taxon>
        <taxon>Viridiplantae</taxon>
        <taxon>Streptophyta</taxon>
        <taxon>Embryophyta</taxon>
        <taxon>Tracheophyta</taxon>
        <taxon>Spermatophyta</taxon>
        <taxon>Magnoliopsida</taxon>
        <taxon>Liliopsida</taxon>
        <taxon>Poales</taxon>
        <taxon>Poaceae</taxon>
        <taxon>PACMAD clade</taxon>
        <taxon>Chloridoideae</taxon>
        <taxon>Cynodonteae</taxon>
        <taxon>Eleusininae</taxon>
        <taxon>Eleusine</taxon>
    </lineage>
</organism>
<dbReference type="PRINTS" id="PR00364">
    <property type="entry name" value="DISEASERSIST"/>
</dbReference>
<feature type="domain" description="Disease resistance protein winged helix" evidence="4">
    <location>
        <begin position="378"/>
        <end position="449"/>
    </location>
</feature>
<evidence type="ECO:0000259" key="5">
    <source>
        <dbReference type="Pfam" id="PF23598"/>
    </source>
</evidence>
<dbReference type="GO" id="GO:0042742">
    <property type="term" value="P:defense response to bacterium"/>
    <property type="evidence" value="ECO:0007669"/>
    <property type="project" value="UniProtKB-ARBA"/>
</dbReference>
<dbReference type="FunFam" id="1.10.10.10:FF:000322">
    <property type="entry name" value="Probable disease resistance protein At1g63360"/>
    <property type="match status" value="1"/>
</dbReference>
<dbReference type="GO" id="GO:0043531">
    <property type="term" value="F:ADP binding"/>
    <property type="evidence" value="ECO:0007669"/>
    <property type="project" value="InterPro"/>
</dbReference>
<dbReference type="Pfam" id="PF23559">
    <property type="entry name" value="WHD_DRP"/>
    <property type="match status" value="1"/>
</dbReference>
<dbReference type="Pfam" id="PF23598">
    <property type="entry name" value="LRR_14"/>
    <property type="match status" value="1"/>
</dbReference>
<dbReference type="SUPFAM" id="SSF52540">
    <property type="entry name" value="P-loop containing nucleoside triphosphate hydrolases"/>
    <property type="match status" value="1"/>
</dbReference>
<dbReference type="InterPro" id="IPR042197">
    <property type="entry name" value="Apaf_helical"/>
</dbReference>
<accession>A0AAV5DHG8</accession>
<sequence length="855" mass="97473">MMNYAVKQISTPSPTDVVVKGWIAEVRILAHRVEDVIDKYSYHSLKLEEENAVKKIFSKPYYVAVFSDIAEEISKIEKKIENVAKRKERWLQPSQLGANPLADIERKKSQDCLLDVVPDDIVGIEENRILLTQWLYSKEQSGIVITVSGMGGLGKTTLVGNVYEREKNNFTAHAWIVVSQTYNVVELLRKLLRKIGGLEQTHLANMDAHDLKEKIKLRLKDSKCLIVFDDVWNREAYTQISYAFRNFHQCCVIITTRQENVASLADPTRQLKLKPLEHNDAFALFCRKAFYNSSGCRCPHELEDLANNMVVRCQGLPLAIVSIGGLLSALPPSRHVWNETYKQLRNELTNNDHVRAILNLSYHDLPGDLRNCFCYCSLFPEDYQFSRDSLVRLWVAEGFSVQTQQSTSEEVADNYLRELIQRNMIEVVDQDELGRVSTCKMHDLVRELALSVAKEEKFGFATDFGTMVKMDKSIRRLSSCGWKDKTSPKDKIELPRLRTLVAVGINASPHLLSSVLSESVYLTAIELQDSELTEVPTSVGNLFNLRYIGLRRTNIKSLPESIGKLSNLHTLDIKKTKIEKLPRGIAKIKKLRHLLADRYADEKQSEFRYFIGMQAPKDLANLNELQTLETVQASIELAAQLRKLVQLRSVWIDNIRCADCGNIFSALSKLPFLSSLLLSASDKNEALCLEALKPESENLHRLIIRGCWADKTLDCPIFHDHGKNLKYLALSWCNLCGDPLQLLAPHVPNLTYLRLNRVSSARTLVLSAGCFPHLKTLELKNMNDVNNLEIRDGALPQIEGLYVVTLPNLNKIPQGLESLRSLKKLWLLYLHQDFTSQWNRYGMQQKMQYVPELHI</sequence>
<evidence type="ECO:0000313" key="6">
    <source>
        <dbReference type="EMBL" id="GJN09905.1"/>
    </source>
</evidence>
<dbReference type="Gene3D" id="3.80.10.10">
    <property type="entry name" value="Ribonuclease Inhibitor"/>
    <property type="match status" value="1"/>
</dbReference>
<protein>
    <submittedName>
        <fullName evidence="6">Uncharacterized protein</fullName>
    </submittedName>
</protein>
<gene>
    <name evidence="6" type="primary">ga27955</name>
    <name evidence="6" type="ORF">PR202_ga27955</name>
</gene>
<dbReference type="EMBL" id="BQKI01000017">
    <property type="protein sequence ID" value="GJN09905.1"/>
    <property type="molecule type" value="Genomic_DNA"/>
</dbReference>
<dbReference type="Gene3D" id="1.20.5.4130">
    <property type="match status" value="1"/>
</dbReference>
<dbReference type="SUPFAM" id="SSF52058">
    <property type="entry name" value="L domain-like"/>
    <property type="match status" value="1"/>
</dbReference>
<dbReference type="AlphaFoldDB" id="A0AAV5DHG8"/>
<evidence type="ECO:0000259" key="3">
    <source>
        <dbReference type="Pfam" id="PF00931"/>
    </source>
</evidence>
<dbReference type="GO" id="GO:0009626">
    <property type="term" value="P:plant-type hypersensitive response"/>
    <property type="evidence" value="ECO:0007669"/>
    <property type="project" value="UniProtKB-ARBA"/>
</dbReference>
<name>A0AAV5DHG8_ELECO</name>
<dbReference type="Gene3D" id="3.40.50.300">
    <property type="entry name" value="P-loop containing nucleotide triphosphate hydrolases"/>
    <property type="match status" value="1"/>
</dbReference>
<keyword evidence="1" id="KW-0677">Repeat</keyword>
<evidence type="ECO:0000256" key="2">
    <source>
        <dbReference type="ARBA" id="ARBA00022821"/>
    </source>
</evidence>
<reference evidence="6" key="1">
    <citation type="journal article" date="2018" name="DNA Res.">
        <title>Multiple hybrid de novo genome assembly of finger millet, an orphan allotetraploid crop.</title>
        <authorList>
            <person name="Hatakeyama M."/>
            <person name="Aluri S."/>
            <person name="Balachadran M.T."/>
            <person name="Sivarajan S.R."/>
            <person name="Patrignani A."/>
            <person name="Gruter S."/>
            <person name="Poveda L."/>
            <person name="Shimizu-Inatsugi R."/>
            <person name="Baeten J."/>
            <person name="Francoijs K.J."/>
            <person name="Nataraja K.N."/>
            <person name="Reddy Y.A.N."/>
            <person name="Phadnis S."/>
            <person name="Ravikumar R.L."/>
            <person name="Schlapbach R."/>
            <person name="Sreeman S.M."/>
            <person name="Shimizu K.K."/>
        </authorList>
    </citation>
    <scope>NUCLEOTIDE SEQUENCE</scope>
</reference>
<dbReference type="InterPro" id="IPR036388">
    <property type="entry name" value="WH-like_DNA-bd_sf"/>
</dbReference>
<dbReference type="InterPro" id="IPR002182">
    <property type="entry name" value="NB-ARC"/>
</dbReference>
<dbReference type="PANTHER" id="PTHR23155:SF1046">
    <property type="entry name" value="OS11G0226933 PROTEIN"/>
    <property type="match status" value="1"/>
</dbReference>
<dbReference type="Gene3D" id="1.10.10.10">
    <property type="entry name" value="Winged helix-like DNA-binding domain superfamily/Winged helix DNA-binding domain"/>
    <property type="match status" value="1"/>
</dbReference>
<comment type="caution">
    <text evidence="6">The sequence shown here is derived from an EMBL/GenBank/DDBJ whole genome shotgun (WGS) entry which is preliminary data.</text>
</comment>